<evidence type="ECO:0000313" key="1">
    <source>
        <dbReference type="EMBL" id="PRQ57714.1"/>
    </source>
</evidence>
<dbReference type="Gramene" id="PRQ57714">
    <property type="protein sequence ID" value="PRQ57714"/>
    <property type="gene ID" value="RchiOBHm_Chr1g0351351"/>
</dbReference>
<comment type="caution">
    <text evidence="1">The sequence shown here is derived from an EMBL/GenBank/DDBJ whole genome shotgun (WGS) entry which is preliminary data.</text>
</comment>
<organism evidence="1 2">
    <name type="scientific">Rosa chinensis</name>
    <name type="common">China rose</name>
    <dbReference type="NCBI Taxonomy" id="74649"/>
    <lineage>
        <taxon>Eukaryota</taxon>
        <taxon>Viridiplantae</taxon>
        <taxon>Streptophyta</taxon>
        <taxon>Embryophyta</taxon>
        <taxon>Tracheophyta</taxon>
        <taxon>Spermatophyta</taxon>
        <taxon>Magnoliopsida</taxon>
        <taxon>eudicotyledons</taxon>
        <taxon>Gunneridae</taxon>
        <taxon>Pentapetalae</taxon>
        <taxon>rosids</taxon>
        <taxon>fabids</taxon>
        <taxon>Rosales</taxon>
        <taxon>Rosaceae</taxon>
        <taxon>Rosoideae</taxon>
        <taxon>Rosoideae incertae sedis</taxon>
        <taxon>Rosa</taxon>
    </lineage>
</organism>
<accession>A0A2P6SGA6</accession>
<keyword evidence="2" id="KW-1185">Reference proteome</keyword>
<proteinExistence type="predicted"/>
<dbReference type="AlphaFoldDB" id="A0A2P6SGA6"/>
<protein>
    <submittedName>
        <fullName evidence="1">Uncharacterized protein</fullName>
    </submittedName>
</protein>
<evidence type="ECO:0000313" key="2">
    <source>
        <dbReference type="Proteomes" id="UP000238479"/>
    </source>
</evidence>
<name>A0A2P6SGA6_ROSCH</name>
<reference evidence="1 2" key="1">
    <citation type="journal article" date="2018" name="Nat. Genet.">
        <title>The Rosa genome provides new insights in the design of modern roses.</title>
        <authorList>
            <person name="Bendahmane M."/>
        </authorList>
    </citation>
    <scope>NUCLEOTIDE SEQUENCE [LARGE SCALE GENOMIC DNA]</scope>
    <source>
        <strain evidence="2">cv. Old Blush</strain>
    </source>
</reference>
<dbReference type="Proteomes" id="UP000238479">
    <property type="component" value="Chromosome 1"/>
</dbReference>
<sequence>MVHRRHCSGMFIADAALACSSQTLLRHVFLLLSIVDKPVNTKESEDHGREEVSTFVIKARC</sequence>
<gene>
    <name evidence="1" type="ORF">RchiOBHm_Chr1g0351351</name>
</gene>
<dbReference type="EMBL" id="PDCK01000039">
    <property type="protein sequence ID" value="PRQ57714.1"/>
    <property type="molecule type" value="Genomic_DNA"/>
</dbReference>